<evidence type="ECO:0000256" key="16">
    <source>
        <dbReference type="SAM" id="MobiDB-lite"/>
    </source>
</evidence>
<comment type="catalytic activity">
    <reaction evidence="11">
        <text>Couples ATP hydrolysis with the unwinding of duplex DNA by translocating in the 3'-5' direction.</text>
        <dbReference type="EC" id="5.6.2.4"/>
    </reaction>
</comment>
<dbReference type="GO" id="GO:0003677">
    <property type="term" value="F:DNA binding"/>
    <property type="evidence" value="ECO:0007669"/>
    <property type="project" value="UniProtKB-KW"/>
</dbReference>
<evidence type="ECO:0000256" key="2">
    <source>
        <dbReference type="ARBA" id="ARBA00022741"/>
    </source>
</evidence>
<dbReference type="Pfam" id="PF00580">
    <property type="entry name" value="UvrD-helicase"/>
    <property type="match status" value="1"/>
</dbReference>
<evidence type="ECO:0000256" key="8">
    <source>
        <dbReference type="ARBA" id="ARBA00023125"/>
    </source>
</evidence>
<gene>
    <name evidence="19" type="primary">addA</name>
    <name evidence="19" type="ORF">GR167_08490</name>
</gene>
<dbReference type="InterPro" id="IPR014016">
    <property type="entry name" value="UvrD-like_ATP-bd"/>
</dbReference>
<dbReference type="SUPFAM" id="SSF52980">
    <property type="entry name" value="Restriction endonuclease-like"/>
    <property type="match status" value="1"/>
</dbReference>
<dbReference type="Gene3D" id="1.10.486.10">
    <property type="entry name" value="PCRA, domain 4"/>
    <property type="match status" value="1"/>
</dbReference>
<feature type="domain" description="UvrD-like helicase C-terminal" evidence="18">
    <location>
        <begin position="495"/>
        <end position="781"/>
    </location>
</feature>
<dbReference type="AlphaFoldDB" id="A0A6L8LLE4"/>
<dbReference type="NCBIfam" id="TIGR02784">
    <property type="entry name" value="addA_alphas"/>
    <property type="match status" value="1"/>
</dbReference>
<dbReference type="InterPro" id="IPR038726">
    <property type="entry name" value="PDDEXK_AddAB-type"/>
</dbReference>
<name>A0A6L8LLE4_9RHOB</name>
<dbReference type="PANTHER" id="PTHR11070:SF2">
    <property type="entry name" value="ATP-DEPENDENT DNA HELICASE SRS2"/>
    <property type="match status" value="1"/>
</dbReference>
<dbReference type="SUPFAM" id="SSF52540">
    <property type="entry name" value="P-loop containing nucleoside triphosphate hydrolases"/>
    <property type="match status" value="1"/>
</dbReference>
<evidence type="ECO:0000313" key="20">
    <source>
        <dbReference type="Proteomes" id="UP000479043"/>
    </source>
</evidence>
<dbReference type="RefSeq" id="WP_160973038.1">
    <property type="nucleotide sequence ID" value="NZ_WWEN01000003.1"/>
</dbReference>
<dbReference type="InterPro" id="IPR000212">
    <property type="entry name" value="DNA_helicase_UvrD/REP"/>
</dbReference>
<dbReference type="InterPro" id="IPR011604">
    <property type="entry name" value="PDDEXK-like_dom_sf"/>
</dbReference>
<dbReference type="PROSITE" id="PS51217">
    <property type="entry name" value="UVRD_HELICASE_CTER"/>
    <property type="match status" value="1"/>
</dbReference>
<dbReference type="GO" id="GO:0033202">
    <property type="term" value="C:DNA helicase complex"/>
    <property type="evidence" value="ECO:0007669"/>
    <property type="project" value="TreeGrafter"/>
</dbReference>
<comment type="catalytic activity">
    <reaction evidence="14">
        <text>ATP + H2O = ADP + phosphate + H(+)</text>
        <dbReference type="Rhea" id="RHEA:13065"/>
        <dbReference type="ChEBI" id="CHEBI:15377"/>
        <dbReference type="ChEBI" id="CHEBI:15378"/>
        <dbReference type="ChEBI" id="CHEBI:30616"/>
        <dbReference type="ChEBI" id="CHEBI:43474"/>
        <dbReference type="ChEBI" id="CHEBI:456216"/>
        <dbReference type="EC" id="5.6.2.4"/>
    </reaction>
</comment>
<dbReference type="Pfam" id="PF12705">
    <property type="entry name" value="PDDEXK_1"/>
    <property type="match status" value="1"/>
</dbReference>
<keyword evidence="10" id="KW-0413">Isomerase</keyword>
<evidence type="ECO:0000256" key="1">
    <source>
        <dbReference type="ARBA" id="ARBA00022722"/>
    </source>
</evidence>
<keyword evidence="6" id="KW-0269">Exonuclease</keyword>
<evidence type="ECO:0000259" key="17">
    <source>
        <dbReference type="PROSITE" id="PS51198"/>
    </source>
</evidence>
<accession>A0A6L8LLE4</accession>
<evidence type="ECO:0000259" key="18">
    <source>
        <dbReference type="PROSITE" id="PS51217"/>
    </source>
</evidence>
<keyword evidence="8" id="KW-0238">DNA-binding</keyword>
<keyword evidence="1" id="KW-0540">Nuclease</keyword>
<evidence type="ECO:0000256" key="3">
    <source>
        <dbReference type="ARBA" id="ARBA00022763"/>
    </source>
</evidence>
<evidence type="ECO:0000256" key="4">
    <source>
        <dbReference type="ARBA" id="ARBA00022801"/>
    </source>
</evidence>
<keyword evidence="3" id="KW-0227">DNA damage</keyword>
<feature type="region of interest" description="Disordered" evidence="16">
    <location>
        <begin position="931"/>
        <end position="950"/>
    </location>
</feature>
<proteinExistence type="predicted"/>
<dbReference type="GO" id="GO:0005829">
    <property type="term" value="C:cytosol"/>
    <property type="evidence" value="ECO:0007669"/>
    <property type="project" value="TreeGrafter"/>
</dbReference>
<keyword evidence="7 15" id="KW-0067">ATP-binding</keyword>
<dbReference type="InterPro" id="IPR014017">
    <property type="entry name" value="DNA_helicase_UvrD-like_C"/>
</dbReference>
<dbReference type="Pfam" id="PF13361">
    <property type="entry name" value="UvrD_C"/>
    <property type="match status" value="1"/>
</dbReference>
<protein>
    <recommendedName>
        <fullName evidence="12">DNA 3'-5' helicase</fullName>
        <ecNumber evidence="12">5.6.2.4</ecNumber>
    </recommendedName>
    <alternativeName>
        <fullName evidence="13">DNA 3'-5' helicase II</fullName>
    </alternativeName>
</protein>
<sequence length="1128" mass="125279">MTPRNEATEKQVQAARPKHSTWLAANAGSGKTRVLTDRVARLLLEKVQPQHILCLTYTKAAASEMQNRLFKRLGEWAMLADDKLRLQLLDLGVPGSISDEDLRNARTLFARAIETPGGLKIQTIHSFCSSLLRRFPLEARVSPQFAEMEDRAAALLRAEIVQDLADGRDAPVIRRVAHHFTGEDFESLTASIVHQRASLQTPLGPDDCLQLFDLDPGFDEEALQSLVFLGDEEDLLRDVIAALETGKSSDAKAAAKLRLIGRLDLSALPMLEDVFLFGASAKSPFGAKIGSFPTKDLRESMGALLPRLENLMRRVEDARNRRLSLSAARKTHALQDFARIFLPAYEARKQQMGWLDFDDLILKARDLLTDPAVAAWVLYRLDGGIDHILVDEAQDTSPAQWKVIELLAQEFTSGSGARSQVERTIFVVGDKKQSIYSFQGADPGEFDRMQAEFAARLATTERPLNEMELQFSFRSSHAILSLVDEVFKGREASGFHTGSEHRAFKDKMSGRVDLWPVVDKTGEEEDDDWAAPVDRLGVKHHTVLLAERIARQIRAMIDQKETIPAEIGHSGEYNMRPVSEGDFLILVQRRSDLFAEIIRACKEQGLAIAGADRLKVGAELAVRDLAALMSFLATPEDSYYLAVALKSPLFGWDEQKLFDFAHRRTEKHLWETFRHRQEDIPEVMEVLNDLRGKADYLRPYDLIERILTRHDGRRKLLARLGAEAEDGINAFLSQALAYERSAIPSLIGFLQWMETDELEIKRQMDSAGDRIRVMTVHGAKGLEAPIVILPDTGKRNVQLRDEVLADEGQVMWRTGSGQMPDRMQAARDKRIAAEEAERDRLLYVAMTRAEKWLIVAAAGDLGTDGASWYSKIGKAMERMAAEAQDFPFGPGLRLSHGDWGGDIVAAPKRAEVEDVVLPDWARSTAATPEPIAKTLSPSTDLGGAKALPGEDNLDEEAAKKRGRQIHLLLEHLPEADQADWPDLAAKLLSRGADAAGEDELPALLEEATRVLTNPDLRPLFTDTALAEVPVTATLDALGGQRIHGTIDRLIVGEKTVMAVDFKTNAVTPENPEDCPLGLIRQMAAYADALTRIYPNKDVQTALLWTRTARLMPLPGTLLTHSLETICPT</sequence>
<evidence type="ECO:0000256" key="5">
    <source>
        <dbReference type="ARBA" id="ARBA00022806"/>
    </source>
</evidence>
<dbReference type="GO" id="GO:0000725">
    <property type="term" value="P:recombinational repair"/>
    <property type="evidence" value="ECO:0007669"/>
    <property type="project" value="TreeGrafter"/>
</dbReference>
<evidence type="ECO:0000256" key="9">
    <source>
        <dbReference type="ARBA" id="ARBA00023204"/>
    </source>
</evidence>
<evidence type="ECO:0000256" key="14">
    <source>
        <dbReference type="ARBA" id="ARBA00048988"/>
    </source>
</evidence>
<evidence type="ECO:0000256" key="15">
    <source>
        <dbReference type="PROSITE-ProRule" id="PRU00560"/>
    </source>
</evidence>
<evidence type="ECO:0000256" key="13">
    <source>
        <dbReference type="ARBA" id="ARBA00034923"/>
    </source>
</evidence>
<keyword evidence="20" id="KW-1185">Reference proteome</keyword>
<organism evidence="19 20">
    <name type="scientific">Thalassovita mangrovi</name>
    <dbReference type="NCBI Taxonomy" id="2692236"/>
    <lineage>
        <taxon>Bacteria</taxon>
        <taxon>Pseudomonadati</taxon>
        <taxon>Pseudomonadota</taxon>
        <taxon>Alphaproteobacteria</taxon>
        <taxon>Rhodobacterales</taxon>
        <taxon>Roseobacteraceae</taxon>
        <taxon>Thalassovita</taxon>
    </lineage>
</organism>
<feature type="domain" description="UvrD-like helicase ATP-binding" evidence="17">
    <location>
        <begin position="4"/>
        <end position="476"/>
    </location>
</feature>
<feature type="binding site" evidence="15">
    <location>
        <begin position="25"/>
        <end position="32"/>
    </location>
    <ligand>
        <name>ATP</name>
        <dbReference type="ChEBI" id="CHEBI:30616"/>
    </ligand>
</feature>
<comment type="caution">
    <text evidence="19">The sequence shown here is derived from an EMBL/GenBank/DDBJ whole genome shotgun (WGS) entry which is preliminary data.</text>
</comment>
<evidence type="ECO:0000256" key="12">
    <source>
        <dbReference type="ARBA" id="ARBA00034808"/>
    </source>
</evidence>
<dbReference type="GO" id="GO:0004527">
    <property type="term" value="F:exonuclease activity"/>
    <property type="evidence" value="ECO:0007669"/>
    <property type="project" value="UniProtKB-KW"/>
</dbReference>
<keyword evidence="5 15" id="KW-0347">Helicase</keyword>
<evidence type="ECO:0000256" key="6">
    <source>
        <dbReference type="ARBA" id="ARBA00022839"/>
    </source>
</evidence>
<dbReference type="Gene3D" id="3.40.50.300">
    <property type="entry name" value="P-loop containing nucleotide triphosphate hydrolases"/>
    <property type="match status" value="4"/>
</dbReference>
<evidence type="ECO:0000256" key="11">
    <source>
        <dbReference type="ARBA" id="ARBA00034617"/>
    </source>
</evidence>
<reference evidence="19 20" key="1">
    <citation type="submission" date="2020-01" db="EMBL/GenBank/DDBJ databases">
        <authorList>
            <person name="Chen S."/>
        </authorList>
    </citation>
    <scope>NUCLEOTIDE SEQUENCE [LARGE SCALE GENOMIC DNA]</scope>
    <source>
        <strain evidence="19 20">GS-10</strain>
    </source>
</reference>
<dbReference type="EMBL" id="WWEN01000003">
    <property type="protein sequence ID" value="MYM55340.1"/>
    <property type="molecule type" value="Genomic_DNA"/>
</dbReference>
<keyword evidence="4 15" id="KW-0378">Hydrolase</keyword>
<dbReference type="GO" id="GO:0005524">
    <property type="term" value="F:ATP binding"/>
    <property type="evidence" value="ECO:0007669"/>
    <property type="project" value="UniProtKB-UniRule"/>
</dbReference>
<dbReference type="InterPro" id="IPR014151">
    <property type="entry name" value="DNA_helicase_AddA"/>
</dbReference>
<keyword evidence="2 15" id="KW-0547">Nucleotide-binding</keyword>
<dbReference type="PANTHER" id="PTHR11070">
    <property type="entry name" value="UVRD / RECB / PCRA DNA HELICASE FAMILY MEMBER"/>
    <property type="match status" value="1"/>
</dbReference>
<dbReference type="EC" id="5.6.2.4" evidence="12"/>
<keyword evidence="9" id="KW-0234">DNA repair</keyword>
<evidence type="ECO:0000256" key="7">
    <source>
        <dbReference type="ARBA" id="ARBA00022840"/>
    </source>
</evidence>
<dbReference type="InterPro" id="IPR027417">
    <property type="entry name" value="P-loop_NTPase"/>
</dbReference>
<evidence type="ECO:0000313" key="19">
    <source>
        <dbReference type="EMBL" id="MYM55340.1"/>
    </source>
</evidence>
<dbReference type="GO" id="GO:0043138">
    <property type="term" value="F:3'-5' DNA helicase activity"/>
    <property type="evidence" value="ECO:0007669"/>
    <property type="project" value="UniProtKB-EC"/>
</dbReference>
<evidence type="ECO:0000256" key="10">
    <source>
        <dbReference type="ARBA" id="ARBA00023235"/>
    </source>
</evidence>
<dbReference type="PROSITE" id="PS51198">
    <property type="entry name" value="UVRD_HELICASE_ATP_BIND"/>
    <property type="match status" value="1"/>
</dbReference>
<dbReference type="Gene3D" id="3.90.320.10">
    <property type="match status" value="1"/>
</dbReference>
<dbReference type="Proteomes" id="UP000479043">
    <property type="component" value="Unassembled WGS sequence"/>
</dbReference>
<dbReference type="InterPro" id="IPR011335">
    <property type="entry name" value="Restrct_endonuc-II-like"/>
</dbReference>